<dbReference type="EMBL" id="NKXS01002256">
    <property type="protein sequence ID" value="PIN14543.1"/>
    <property type="molecule type" value="Genomic_DNA"/>
</dbReference>
<sequence length="305" mass="35107">MRVNIQVLKKQVSQLPSLLSKLESQGKLPSQTVVNPKQNAYVITLRGSKELKEPNKMTRKNSLQEEVEKEKLNGEKPNPIVVHPPFPERFAKSKKQEKEKKIIETFCKVEESILLLDAIKQKPQYAKFLNELCTNKRKLKGNERISIGENVSSMLQRRLPPKYKDLGNIKIKRAMCELGASINGVRKDVLISLRRPFLRTFRTKIDLYDSTFTIEFDGDIIKFDIYDTTKYPSNVSYVFAIDVANTFTQQTLDSSDDAYENSRTWLVIVTNVFSHGAIEIKILDIKKNFKISVHNLKHFFEGPQA</sequence>
<evidence type="ECO:0000313" key="2">
    <source>
        <dbReference type="EMBL" id="PIN14543.1"/>
    </source>
</evidence>
<gene>
    <name evidence="2" type="ORF">CDL12_12826</name>
</gene>
<protein>
    <submittedName>
        <fullName evidence="2">Uncharacterized protein</fullName>
    </submittedName>
</protein>
<proteinExistence type="predicted"/>
<evidence type="ECO:0000256" key="1">
    <source>
        <dbReference type="SAM" id="MobiDB-lite"/>
    </source>
</evidence>
<dbReference type="STRING" id="429701.A0A2G9HAP6"/>
<feature type="compositionally biased region" description="Basic and acidic residues" evidence="1">
    <location>
        <begin position="52"/>
        <end position="74"/>
    </location>
</feature>
<name>A0A2G9HAP6_9LAMI</name>
<feature type="region of interest" description="Disordered" evidence="1">
    <location>
        <begin position="52"/>
        <end position="81"/>
    </location>
</feature>
<dbReference type="PANTHER" id="PTHR33067:SF15">
    <property type="entry name" value="RNA-DIRECTED DNA POLYMERASE"/>
    <property type="match status" value="1"/>
</dbReference>
<evidence type="ECO:0000313" key="3">
    <source>
        <dbReference type="Proteomes" id="UP000231279"/>
    </source>
</evidence>
<keyword evidence="3" id="KW-1185">Reference proteome</keyword>
<dbReference type="OrthoDB" id="1306327at2759"/>
<reference evidence="3" key="1">
    <citation type="journal article" date="2018" name="Gigascience">
        <title>Genome assembly of the Pink Ipe (Handroanthus impetiginosus, Bignoniaceae), a highly valued, ecologically keystone Neotropical timber forest tree.</title>
        <authorList>
            <person name="Silva-Junior O.B."/>
            <person name="Grattapaglia D."/>
            <person name="Novaes E."/>
            <person name="Collevatti R.G."/>
        </authorList>
    </citation>
    <scope>NUCLEOTIDE SEQUENCE [LARGE SCALE GENOMIC DNA]</scope>
    <source>
        <strain evidence="3">cv. UFG-1</strain>
    </source>
</reference>
<dbReference type="Proteomes" id="UP000231279">
    <property type="component" value="Unassembled WGS sequence"/>
</dbReference>
<accession>A0A2G9HAP6</accession>
<dbReference type="AlphaFoldDB" id="A0A2G9HAP6"/>
<comment type="caution">
    <text evidence="2">The sequence shown here is derived from an EMBL/GenBank/DDBJ whole genome shotgun (WGS) entry which is preliminary data.</text>
</comment>
<organism evidence="2 3">
    <name type="scientific">Handroanthus impetiginosus</name>
    <dbReference type="NCBI Taxonomy" id="429701"/>
    <lineage>
        <taxon>Eukaryota</taxon>
        <taxon>Viridiplantae</taxon>
        <taxon>Streptophyta</taxon>
        <taxon>Embryophyta</taxon>
        <taxon>Tracheophyta</taxon>
        <taxon>Spermatophyta</taxon>
        <taxon>Magnoliopsida</taxon>
        <taxon>eudicotyledons</taxon>
        <taxon>Gunneridae</taxon>
        <taxon>Pentapetalae</taxon>
        <taxon>asterids</taxon>
        <taxon>lamiids</taxon>
        <taxon>Lamiales</taxon>
        <taxon>Bignoniaceae</taxon>
        <taxon>Crescentiina</taxon>
        <taxon>Tabebuia alliance</taxon>
        <taxon>Handroanthus</taxon>
    </lineage>
</organism>
<dbReference type="PANTHER" id="PTHR33067">
    <property type="entry name" value="RNA-DIRECTED DNA POLYMERASE-RELATED"/>
    <property type="match status" value="1"/>
</dbReference>